<sequence length="282" mass="30836">MPVGCYQKIVAADAGWTHLNMEARLMQQGDTWTGNTGDNEYGFILLSGNFSATTSKGNWATSNGRKHVFAGIAHTLYLPRHTDFFITATSPVLDIAAGWCKADADFPAKFKTPAEAAIEIRGGDNATRQINSLIEPGFGASKLVAVEVYTPAGNWSSYPAHKHDERNTSADGQLLEAALEELYFFKMQGDGAFAIQQVYTEDRSLDEVIKTHNNDVVLVPKGYHPVVAGHGYPCYYLNFLAGSDQSLANTPDPNHVWMFDAWTGKDPRVPLVTAAMNEDSTI</sequence>
<dbReference type="GO" id="GO:0008880">
    <property type="term" value="F:glucuronate isomerase activity"/>
    <property type="evidence" value="ECO:0007669"/>
    <property type="project" value="InterPro"/>
</dbReference>
<dbReference type="Gene3D" id="2.60.120.10">
    <property type="entry name" value="Jelly Rolls"/>
    <property type="match status" value="2"/>
</dbReference>
<dbReference type="Pfam" id="PF04962">
    <property type="entry name" value="KduI"/>
    <property type="match status" value="1"/>
</dbReference>
<evidence type="ECO:0000313" key="3">
    <source>
        <dbReference type="Proteomes" id="UP000426027"/>
    </source>
</evidence>
<keyword evidence="1 2" id="KW-0413">Isomerase</keyword>
<dbReference type="PANTHER" id="PTHR39193">
    <property type="entry name" value="5-DEOXY-GLUCURONATE ISOMERASE"/>
    <property type="match status" value="1"/>
</dbReference>
<dbReference type="InterPro" id="IPR024203">
    <property type="entry name" value="Deoxy-glucuronate_isom_IolB"/>
</dbReference>
<organism evidence="2 3">
    <name type="scientific">Phnomibacter ginsenosidimutans</name>
    <dbReference type="NCBI Taxonomy" id="2676868"/>
    <lineage>
        <taxon>Bacteria</taxon>
        <taxon>Pseudomonadati</taxon>
        <taxon>Bacteroidota</taxon>
        <taxon>Chitinophagia</taxon>
        <taxon>Chitinophagales</taxon>
        <taxon>Chitinophagaceae</taxon>
        <taxon>Phnomibacter</taxon>
    </lineage>
</organism>
<reference evidence="2 3" key="1">
    <citation type="submission" date="2019-11" db="EMBL/GenBank/DDBJ databases">
        <authorList>
            <person name="Im W.T."/>
        </authorList>
    </citation>
    <scope>NUCLEOTIDE SEQUENCE [LARGE SCALE GENOMIC DNA]</scope>
    <source>
        <strain evidence="2 3">SB-02</strain>
    </source>
</reference>
<evidence type="ECO:0000313" key="2">
    <source>
        <dbReference type="EMBL" id="QGW30038.1"/>
    </source>
</evidence>
<dbReference type="PIRSF" id="PIRSF036628">
    <property type="entry name" value="IolB"/>
    <property type="match status" value="1"/>
</dbReference>
<dbReference type="Proteomes" id="UP000426027">
    <property type="component" value="Chromosome"/>
</dbReference>
<protein>
    <submittedName>
        <fullName evidence="2">5-deoxy-glucuronate isomerase</fullName>
        <ecNumber evidence="2">5.3.1.30</ecNumber>
    </submittedName>
</protein>
<proteinExistence type="predicted"/>
<dbReference type="PANTHER" id="PTHR39193:SF1">
    <property type="entry name" value="5-DEOXY-GLUCURONATE ISOMERASE"/>
    <property type="match status" value="1"/>
</dbReference>
<evidence type="ECO:0000256" key="1">
    <source>
        <dbReference type="ARBA" id="ARBA00023235"/>
    </source>
</evidence>
<keyword evidence="3" id="KW-1185">Reference proteome</keyword>
<dbReference type="EMBL" id="CP046566">
    <property type="protein sequence ID" value="QGW30038.1"/>
    <property type="molecule type" value="Genomic_DNA"/>
</dbReference>
<dbReference type="KEGG" id="fls:GLV81_09810"/>
<dbReference type="GO" id="GO:0102482">
    <property type="term" value="F:5-deoxy-D-glucuronate isomerase activity"/>
    <property type="evidence" value="ECO:0007669"/>
    <property type="project" value="UniProtKB-EC"/>
</dbReference>
<gene>
    <name evidence="2" type="primary">iolB</name>
    <name evidence="2" type="ORF">GLV81_09810</name>
</gene>
<dbReference type="EC" id="5.3.1.30" evidence="2"/>
<accession>A0A6I6GQS1</accession>
<dbReference type="SUPFAM" id="SSF51182">
    <property type="entry name" value="RmlC-like cupins"/>
    <property type="match status" value="1"/>
</dbReference>
<dbReference type="AlphaFoldDB" id="A0A6I6GQS1"/>
<dbReference type="InterPro" id="IPR014710">
    <property type="entry name" value="RmlC-like_jellyroll"/>
</dbReference>
<dbReference type="InterPro" id="IPR021120">
    <property type="entry name" value="KduI/IolB_isomerase"/>
</dbReference>
<dbReference type="InterPro" id="IPR011051">
    <property type="entry name" value="RmlC_Cupin_sf"/>
</dbReference>
<dbReference type="GO" id="GO:0019310">
    <property type="term" value="P:inositol catabolic process"/>
    <property type="evidence" value="ECO:0007669"/>
    <property type="project" value="InterPro"/>
</dbReference>
<name>A0A6I6GQS1_9BACT</name>
<dbReference type="NCBIfam" id="TIGR04378">
    <property type="entry name" value="myo_inos_iolB"/>
    <property type="match status" value="1"/>
</dbReference>